<dbReference type="PRINTS" id="PR00260">
    <property type="entry name" value="CHEMTRNSDUCR"/>
</dbReference>
<dbReference type="Gene3D" id="1.10.287.950">
    <property type="entry name" value="Methyl-accepting chemotaxis protein"/>
    <property type="match status" value="1"/>
</dbReference>
<dbReference type="PANTHER" id="PTHR32089">
    <property type="entry name" value="METHYL-ACCEPTING CHEMOTAXIS PROTEIN MCPB"/>
    <property type="match status" value="1"/>
</dbReference>
<feature type="domain" description="Methyl-accepting transducer" evidence="7">
    <location>
        <begin position="376"/>
        <end position="616"/>
    </location>
</feature>
<gene>
    <name evidence="10" type="ORF">ENJ40_06035</name>
</gene>
<evidence type="ECO:0000259" key="9">
    <source>
        <dbReference type="PROSITE" id="PS50885"/>
    </source>
</evidence>
<dbReference type="InterPro" id="IPR029150">
    <property type="entry name" value="dCache_3"/>
</dbReference>
<dbReference type="GO" id="GO:0006935">
    <property type="term" value="P:chemotaxis"/>
    <property type="evidence" value="ECO:0007669"/>
    <property type="project" value="InterPro"/>
</dbReference>
<dbReference type="InterPro" id="IPR029151">
    <property type="entry name" value="Sensor-like_sf"/>
</dbReference>
<evidence type="ECO:0000313" key="10">
    <source>
        <dbReference type="EMBL" id="HFC98000.1"/>
    </source>
</evidence>
<feature type="domain" description="T-SNARE coiled-coil homology" evidence="8">
    <location>
        <begin position="539"/>
        <end position="601"/>
    </location>
</feature>
<dbReference type="GO" id="GO:0004888">
    <property type="term" value="F:transmembrane signaling receptor activity"/>
    <property type="evidence" value="ECO:0007669"/>
    <property type="project" value="InterPro"/>
</dbReference>
<keyword evidence="2" id="KW-1003">Cell membrane</keyword>
<dbReference type="GO" id="GO:0007165">
    <property type="term" value="P:signal transduction"/>
    <property type="evidence" value="ECO:0007669"/>
    <property type="project" value="UniProtKB-KW"/>
</dbReference>
<comment type="caution">
    <text evidence="10">The sequence shown here is derived from an EMBL/GenBank/DDBJ whole genome shotgun (WGS) entry which is preliminary data.</text>
</comment>
<sequence>MAVKKLGKCRLPLSVRVLIPIIVLLMLLAGIRIGQIYRDVRHQKHKLKQKIIADQDNFQKLAQKVARENLTLALTIAAIPDVQESIALEDRERLLGVIKPLLARIQRYSPYPLKVHFHLPPGVSFLRVWKPNKYGDDISGFRKTVVRVLSTGQPVYGIEPGRVGVAVRGVAPIFWEGSEKPVGSVEVFTSLSAIAKRLREVAEEENAIFWIKTVATTAAERVSERKLGRFWILLPAAEKEMALLDEDLLNKALTSPLVVERGHYFISAVPVKDFQGRSIGVYVRFVDISSLLARMRQDLFTGVAATLGGMLLIILVVVLVTRISLGKPIGTVIKAAERVGQGDLDVSVPETGTCELQRMAQALNRIMAALGRYVLHMQNYSGTLREISGELDRRAVNLREGSGAIEEHTRHIRELSRSASQEIQNISQAVEQFAQAIQEVVHGVNETSRGIEEVRHKVRFATERITQLVDSSRRIGEMVQIIDHIANQTNLLALNATIEAARAGEAGKGFAVVANEVKELARQTTEATETIRETVEVIQKEVDSAVKSIEEVEGIVAGVSEQATQMAGAAEEQSAVLGNIQESVSKGAEKVQKVDAAVEEAQRTVADFLKMASALGDTANELSRIAEEIYTFSSRFRVSEEGIRALERKVQEE</sequence>
<accession>A0A7C3GRJ2</accession>
<dbReference type="SMART" id="SM00304">
    <property type="entry name" value="HAMP"/>
    <property type="match status" value="1"/>
</dbReference>
<keyword evidence="6" id="KW-0472">Membrane</keyword>
<dbReference type="PROSITE" id="PS50192">
    <property type="entry name" value="T_SNARE"/>
    <property type="match status" value="1"/>
</dbReference>
<dbReference type="EMBL" id="DRMH01000078">
    <property type="protein sequence ID" value="HFC98000.1"/>
    <property type="molecule type" value="Genomic_DNA"/>
</dbReference>
<evidence type="ECO:0000256" key="1">
    <source>
        <dbReference type="ARBA" id="ARBA00004429"/>
    </source>
</evidence>
<dbReference type="SUPFAM" id="SSF58104">
    <property type="entry name" value="Methyl-accepting chemotaxis protein (MCP) signaling domain"/>
    <property type="match status" value="1"/>
</dbReference>
<reference evidence="10" key="1">
    <citation type="journal article" date="2020" name="mSystems">
        <title>Genome- and Community-Level Interaction Insights into Carbon Utilization and Element Cycling Functions of Hydrothermarchaeota in Hydrothermal Sediment.</title>
        <authorList>
            <person name="Zhou Z."/>
            <person name="Liu Y."/>
            <person name="Xu W."/>
            <person name="Pan J."/>
            <person name="Luo Z.H."/>
            <person name="Li M."/>
        </authorList>
    </citation>
    <scope>NUCLEOTIDE SEQUENCE [LARGE SCALE GENOMIC DNA]</scope>
    <source>
        <strain evidence="10">HyVt-483</strain>
    </source>
</reference>
<dbReference type="SMART" id="SM00283">
    <property type="entry name" value="MA"/>
    <property type="match status" value="1"/>
</dbReference>
<keyword evidence="6" id="KW-0812">Transmembrane</keyword>
<feature type="domain" description="HAMP" evidence="9">
    <location>
        <begin position="323"/>
        <end position="375"/>
    </location>
</feature>
<dbReference type="SUPFAM" id="SSF103190">
    <property type="entry name" value="Sensory domain-like"/>
    <property type="match status" value="1"/>
</dbReference>
<dbReference type="CDD" id="cd06225">
    <property type="entry name" value="HAMP"/>
    <property type="match status" value="1"/>
</dbReference>
<feature type="transmembrane region" description="Helical" evidence="6">
    <location>
        <begin position="13"/>
        <end position="34"/>
    </location>
</feature>
<dbReference type="InterPro" id="IPR003660">
    <property type="entry name" value="HAMP_dom"/>
</dbReference>
<keyword evidence="2" id="KW-0997">Cell inner membrane</keyword>
<dbReference type="PANTHER" id="PTHR32089:SF112">
    <property type="entry name" value="LYSOZYME-LIKE PROTEIN-RELATED"/>
    <property type="match status" value="1"/>
</dbReference>
<dbReference type="Pfam" id="PF14827">
    <property type="entry name" value="dCache_3"/>
    <property type="match status" value="1"/>
</dbReference>
<dbReference type="Pfam" id="PF00015">
    <property type="entry name" value="MCPsignal"/>
    <property type="match status" value="1"/>
</dbReference>
<dbReference type="InterPro" id="IPR000727">
    <property type="entry name" value="T_SNARE_dom"/>
</dbReference>
<keyword evidence="3 5" id="KW-0807">Transducer</keyword>
<evidence type="ECO:0000256" key="3">
    <source>
        <dbReference type="ARBA" id="ARBA00023224"/>
    </source>
</evidence>
<evidence type="ECO:0000259" key="7">
    <source>
        <dbReference type="PROSITE" id="PS50111"/>
    </source>
</evidence>
<protein>
    <submittedName>
        <fullName evidence="10">Methyl-accepting chemotaxis protein</fullName>
    </submittedName>
</protein>
<keyword evidence="6" id="KW-1133">Transmembrane helix</keyword>
<comment type="subcellular location">
    <subcellularLocation>
        <location evidence="1">Cell inner membrane</location>
        <topology evidence="1">Multi-pass membrane protein</topology>
    </subcellularLocation>
</comment>
<name>A0A7C3GRJ2_9BACT</name>
<evidence type="ECO:0000256" key="6">
    <source>
        <dbReference type="SAM" id="Phobius"/>
    </source>
</evidence>
<evidence type="ECO:0000256" key="2">
    <source>
        <dbReference type="ARBA" id="ARBA00022519"/>
    </source>
</evidence>
<organism evidence="10">
    <name type="scientific">Thermosulfurimonas dismutans</name>
    <dbReference type="NCBI Taxonomy" id="999894"/>
    <lineage>
        <taxon>Bacteria</taxon>
        <taxon>Pseudomonadati</taxon>
        <taxon>Thermodesulfobacteriota</taxon>
        <taxon>Thermodesulfobacteria</taxon>
        <taxon>Thermodesulfobacteriales</taxon>
        <taxon>Thermodesulfobacteriaceae</taxon>
        <taxon>Thermosulfurimonas</taxon>
    </lineage>
</organism>
<evidence type="ECO:0000256" key="5">
    <source>
        <dbReference type="PROSITE-ProRule" id="PRU00284"/>
    </source>
</evidence>
<dbReference type="AlphaFoldDB" id="A0A7C3GRJ2"/>
<dbReference type="Proteomes" id="UP000886043">
    <property type="component" value="Unassembled WGS sequence"/>
</dbReference>
<feature type="transmembrane region" description="Helical" evidence="6">
    <location>
        <begin position="299"/>
        <end position="320"/>
    </location>
</feature>
<comment type="similarity">
    <text evidence="4">Belongs to the methyl-accepting chemotaxis (MCP) protein family.</text>
</comment>
<dbReference type="PROSITE" id="PS50885">
    <property type="entry name" value="HAMP"/>
    <property type="match status" value="1"/>
</dbReference>
<dbReference type="PROSITE" id="PS50111">
    <property type="entry name" value="CHEMOTAXIS_TRANSDUC_2"/>
    <property type="match status" value="1"/>
</dbReference>
<dbReference type="InterPro" id="IPR004089">
    <property type="entry name" value="MCPsignal_dom"/>
</dbReference>
<dbReference type="InterPro" id="IPR004090">
    <property type="entry name" value="Chemotax_Me-accpt_rcpt"/>
</dbReference>
<proteinExistence type="inferred from homology"/>
<dbReference type="Gene3D" id="3.30.450.20">
    <property type="entry name" value="PAS domain"/>
    <property type="match status" value="1"/>
</dbReference>
<evidence type="ECO:0000259" key="8">
    <source>
        <dbReference type="PROSITE" id="PS50192"/>
    </source>
</evidence>
<dbReference type="Pfam" id="PF00672">
    <property type="entry name" value="HAMP"/>
    <property type="match status" value="1"/>
</dbReference>
<evidence type="ECO:0000256" key="4">
    <source>
        <dbReference type="ARBA" id="ARBA00029447"/>
    </source>
</evidence>
<dbReference type="GO" id="GO:0005886">
    <property type="term" value="C:plasma membrane"/>
    <property type="evidence" value="ECO:0007669"/>
    <property type="project" value="UniProtKB-SubCell"/>
</dbReference>